<dbReference type="GO" id="GO:0030288">
    <property type="term" value="C:outer membrane-bounded periplasmic space"/>
    <property type="evidence" value="ECO:0007669"/>
    <property type="project" value="TreeGrafter"/>
</dbReference>
<protein>
    <recommendedName>
        <fullName evidence="1">PDZ domain-containing protein</fullName>
    </recommendedName>
</protein>
<dbReference type="GO" id="GO:0007165">
    <property type="term" value="P:signal transduction"/>
    <property type="evidence" value="ECO:0007669"/>
    <property type="project" value="TreeGrafter"/>
</dbReference>
<evidence type="ECO:0000313" key="2">
    <source>
        <dbReference type="EMBL" id="BCD96412.1"/>
    </source>
</evidence>
<dbReference type="RefSeq" id="WP_236985914.1">
    <property type="nucleotide sequence ID" value="NZ_AP023086.1"/>
</dbReference>
<sequence length="523" mass="56993">MLKFLYHGLLDNPAGVRGATILACSLCLISCNGSGNGNFLPPVNSHWAKGQYLTSSRYQHQCESPRTGIHPYTNQAYPDRIGSTAHENHFLRSWTHESYLWYQEVPDLNPNNYSDTIEYFDLQKTNELTANGTEKDRFHFTEDEVSGDQFTYTGQRGGYGISWKMTGNRELYVSFVEPDSPANDAGVTRGMQLTHVNGTLLTELTNDQIADANQAIFSPELGTSATFQFSPTLGDAVTYTLEAANITVSAVLKHSILNTDSGDVGYLVFNTFNTFTAESQLKAAFDEFATNGIDDLVVDLRYNGGGYLYIAAQLAYLVAGDSKTAGETFSVLQYNDKRTNDNVEYDFVSNTYNTGAPSEPLTSVNLNRVYVLTTGDTCSASESFINGLRGIDIEVIQVGGTTCGKPHGFNAQTNCGTRYFSIDFETVNGQGFGEFIDGFEPVASGGDPFTNKVNGCSASDDLAYELGNSNEQMLNTALYHRSNGTCSSPASAQQKPRPSLLIDGELVAPPSDKVLRLAPGFSF</sequence>
<dbReference type="SUPFAM" id="SSF52096">
    <property type="entry name" value="ClpP/crotonase"/>
    <property type="match status" value="1"/>
</dbReference>
<accession>A0AAN1WF26</accession>
<dbReference type="Proteomes" id="UP001320119">
    <property type="component" value="Chromosome"/>
</dbReference>
<reference evidence="2 3" key="1">
    <citation type="journal article" date="2022" name="IScience">
        <title>An ultrasensitive nanofiber-based assay for enzymatic hydrolysis and deep-sea microbial degradation of cellulose.</title>
        <authorList>
            <person name="Tsudome M."/>
            <person name="Tachioka M."/>
            <person name="Miyazaki M."/>
            <person name="Uchimura K."/>
            <person name="Tsuda M."/>
            <person name="Takaki Y."/>
            <person name="Deguchi S."/>
        </authorList>
    </citation>
    <scope>NUCLEOTIDE SEQUENCE [LARGE SCALE GENOMIC DNA]</scope>
    <source>
        <strain evidence="2 3">GE09</strain>
    </source>
</reference>
<dbReference type="Pfam" id="PF03572">
    <property type="entry name" value="Peptidase_S41"/>
    <property type="match status" value="1"/>
</dbReference>
<dbReference type="InterPro" id="IPR029045">
    <property type="entry name" value="ClpP/crotonase-like_dom_sf"/>
</dbReference>
<evidence type="ECO:0000313" key="3">
    <source>
        <dbReference type="Proteomes" id="UP001320119"/>
    </source>
</evidence>
<feature type="domain" description="PDZ" evidence="1">
    <location>
        <begin position="157"/>
        <end position="233"/>
    </location>
</feature>
<dbReference type="SMART" id="SM00228">
    <property type="entry name" value="PDZ"/>
    <property type="match status" value="1"/>
</dbReference>
<keyword evidence="3" id="KW-1185">Reference proteome</keyword>
<dbReference type="Pfam" id="PF00595">
    <property type="entry name" value="PDZ"/>
    <property type="match status" value="1"/>
</dbReference>
<dbReference type="AlphaFoldDB" id="A0AAN1WF26"/>
<dbReference type="InterPro" id="IPR036034">
    <property type="entry name" value="PDZ_sf"/>
</dbReference>
<name>A0AAN1WF26_9GAMM</name>
<dbReference type="EMBL" id="AP023086">
    <property type="protein sequence ID" value="BCD96412.1"/>
    <property type="molecule type" value="Genomic_DNA"/>
</dbReference>
<dbReference type="Gene3D" id="3.90.226.10">
    <property type="entry name" value="2-enoyl-CoA Hydratase, Chain A, domain 1"/>
    <property type="match status" value="1"/>
</dbReference>
<dbReference type="KEGG" id="marq:MARGE09_P0612"/>
<gene>
    <name evidence="2" type="ORF">MARGE09_P0612</name>
</gene>
<dbReference type="GO" id="GO:0008236">
    <property type="term" value="F:serine-type peptidase activity"/>
    <property type="evidence" value="ECO:0007669"/>
    <property type="project" value="InterPro"/>
</dbReference>
<dbReference type="InterPro" id="IPR005151">
    <property type="entry name" value="Tail-specific_protease"/>
</dbReference>
<dbReference type="GO" id="GO:0006508">
    <property type="term" value="P:proteolysis"/>
    <property type="evidence" value="ECO:0007669"/>
    <property type="project" value="InterPro"/>
</dbReference>
<dbReference type="SUPFAM" id="SSF50156">
    <property type="entry name" value="PDZ domain-like"/>
    <property type="match status" value="1"/>
</dbReference>
<evidence type="ECO:0000259" key="1">
    <source>
        <dbReference type="SMART" id="SM00228"/>
    </source>
</evidence>
<dbReference type="Gene3D" id="3.30.750.170">
    <property type="match status" value="1"/>
</dbReference>
<proteinExistence type="predicted"/>
<dbReference type="PANTHER" id="PTHR32060:SF30">
    <property type="entry name" value="CARBOXY-TERMINAL PROCESSING PROTEASE CTPA"/>
    <property type="match status" value="1"/>
</dbReference>
<dbReference type="InterPro" id="IPR001478">
    <property type="entry name" value="PDZ"/>
</dbReference>
<dbReference type="PANTHER" id="PTHR32060">
    <property type="entry name" value="TAIL-SPECIFIC PROTEASE"/>
    <property type="match status" value="1"/>
</dbReference>
<organism evidence="2 3">
    <name type="scientific">Marinagarivorans cellulosilyticus</name>
    <dbReference type="NCBI Taxonomy" id="2721545"/>
    <lineage>
        <taxon>Bacteria</taxon>
        <taxon>Pseudomonadati</taxon>
        <taxon>Pseudomonadota</taxon>
        <taxon>Gammaproteobacteria</taxon>
        <taxon>Cellvibrionales</taxon>
        <taxon>Cellvibrionaceae</taxon>
        <taxon>Marinagarivorans</taxon>
    </lineage>
</organism>
<dbReference type="GO" id="GO:0004175">
    <property type="term" value="F:endopeptidase activity"/>
    <property type="evidence" value="ECO:0007669"/>
    <property type="project" value="TreeGrafter"/>
</dbReference>
<dbReference type="Gene3D" id="2.30.42.10">
    <property type="match status" value="1"/>
</dbReference>
<dbReference type="CDD" id="cd07561">
    <property type="entry name" value="Peptidase_S41_CPP_like"/>
    <property type="match status" value="1"/>
</dbReference>